<reference evidence="2" key="1">
    <citation type="submission" date="2022-12" db="EMBL/GenBank/DDBJ databases">
        <authorList>
            <person name="Webb A."/>
        </authorList>
    </citation>
    <scope>NUCLEOTIDE SEQUENCE</scope>
    <source>
        <strain evidence="2">Hp1</strain>
    </source>
</reference>
<evidence type="ECO:0000313" key="3">
    <source>
        <dbReference type="Proteomes" id="UP001162031"/>
    </source>
</evidence>
<dbReference type="AlphaFoldDB" id="A0AAV0U8N5"/>
<dbReference type="EMBL" id="CANTFL010001181">
    <property type="protein sequence ID" value="CAI5732718.1"/>
    <property type="molecule type" value="Genomic_DNA"/>
</dbReference>
<gene>
    <name evidence="2" type="ORF">HBR001_LOCUS5606</name>
</gene>
<feature type="region of interest" description="Disordered" evidence="1">
    <location>
        <begin position="48"/>
        <end position="159"/>
    </location>
</feature>
<keyword evidence="3" id="KW-1185">Reference proteome</keyword>
<feature type="compositionally biased region" description="Acidic residues" evidence="1">
    <location>
        <begin position="229"/>
        <end position="240"/>
    </location>
</feature>
<comment type="caution">
    <text evidence="2">The sequence shown here is derived from an EMBL/GenBank/DDBJ whole genome shotgun (WGS) entry which is preliminary data.</text>
</comment>
<feature type="compositionally biased region" description="Basic and acidic residues" evidence="1">
    <location>
        <begin position="144"/>
        <end position="155"/>
    </location>
</feature>
<name>A0AAV0U8N5_HYABA</name>
<feature type="compositionally biased region" description="Basic and acidic residues" evidence="1">
    <location>
        <begin position="1"/>
        <end position="11"/>
    </location>
</feature>
<evidence type="ECO:0000256" key="1">
    <source>
        <dbReference type="SAM" id="MobiDB-lite"/>
    </source>
</evidence>
<proteinExistence type="predicted"/>
<feature type="region of interest" description="Disordered" evidence="1">
    <location>
        <begin position="1"/>
        <end position="35"/>
    </location>
</feature>
<sequence>MNTVHAQKENVDSNASSDVSKLKTAGQDNFRTPRRAFVVHDDSAFAGKKGLQERSSSKSRRVLDDISNKRQDYQTYHFSGGSASAKKNAPAKDPGKPTKRESSKKAKTPLQTKAKTPLQTKAKTPVQTKAKTPLKTKGVTPLKLKTETKPPRADEAPEIEVAYGGVSPFKSGLAYSKDVHDEIIRDIINDKTPTLFDDFDAAPDIDDWSDERAMLESGEPSSSWWSKEQEDDELQGEIDEQYPALDDVPPPDDFSDVSPDAFDADKQLLEDLLSADVEACTG</sequence>
<organism evidence="2 3">
    <name type="scientific">Hyaloperonospora brassicae</name>
    <name type="common">Brassica downy mildew</name>
    <name type="synonym">Peronospora brassicae</name>
    <dbReference type="NCBI Taxonomy" id="162125"/>
    <lineage>
        <taxon>Eukaryota</taxon>
        <taxon>Sar</taxon>
        <taxon>Stramenopiles</taxon>
        <taxon>Oomycota</taxon>
        <taxon>Peronosporomycetes</taxon>
        <taxon>Peronosporales</taxon>
        <taxon>Peronosporaceae</taxon>
        <taxon>Hyaloperonospora</taxon>
    </lineage>
</organism>
<dbReference type="Proteomes" id="UP001162031">
    <property type="component" value="Unassembled WGS sequence"/>
</dbReference>
<feature type="compositionally biased region" description="Basic and acidic residues" evidence="1">
    <location>
        <begin position="93"/>
        <end position="104"/>
    </location>
</feature>
<feature type="region of interest" description="Disordered" evidence="1">
    <location>
        <begin position="212"/>
        <end position="260"/>
    </location>
</feature>
<feature type="compositionally biased region" description="Polar residues" evidence="1">
    <location>
        <begin position="109"/>
        <end position="130"/>
    </location>
</feature>
<protein>
    <submittedName>
        <fullName evidence="2">Uncharacterized protein</fullName>
    </submittedName>
</protein>
<evidence type="ECO:0000313" key="2">
    <source>
        <dbReference type="EMBL" id="CAI5732718.1"/>
    </source>
</evidence>
<accession>A0AAV0U8N5</accession>
<feature type="compositionally biased region" description="Basic and acidic residues" evidence="1">
    <location>
        <begin position="50"/>
        <end position="72"/>
    </location>
</feature>